<protein>
    <submittedName>
        <fullName evidence="1">45673_t:CDS:1</fullName>
    </submittedName>
</protein>
<keyword evidence="2" id="KW-1185">Reference proteome</keyword>
<accession>A0ABN7V9Z9</accession>
<comment type="caution">
    <text evidence="1">The sequence shown here is derived from an EMBL/GenBank/DDBJ whole genome shotgun (WGS) entry which is preliminary data.</text>
</comment>
<evidence type="ECO:0000313" key="2">
    <source>
        <dbReference type="Proteomes" id="UP000789901"/>
    </source>
</evidence>
<dbReference type="Proteomes" id="UP000789901">
    <property type="component" value="Unassembled WGS sequence"/>
</dbReference>
<name>A0ABN7V9Z9_GIGMA</name>
<proteinExistence type="predicted"/>
<dbReference type="EMBL" id="CAJVQB010011197">
    <property type="protein sequence ID" value="CAG8745900.1"/>
    <property type="molecule type" value="Genomic_DNA"/>
</dbReference>
<sequence>MGCVSSKETRQILVPSRFCPNCKKQYTQRNWCKPCESRRFSEDFHNWTSGNTELDQFIRYTQLNSIAPLTSQWVRESEKNVALKRLNGSNHAEASFWQELRQYHCINQNDHIRRCYGFKLMESCWDANPKRRPDMRELEKIFMSWGWHMGVSQKHDVFDQFISAENERKRLLNSDESEAFKKPHPEAIYKSRLLKFPELPKPVNRSSCLRTSAERSSFFFSGYEEMLLYKPINTYDSYERVDSREISFPVSDEDLAISFDNISSV</sequence>
<evidence type="ECO:0000313" key="1">
    <source>
        <dbReference type="EMBL" id="CAG8745900.1"/>
    </source>
</evidence>
<organism evidence="1 2">
    <name type="scientific">Gigaspora margarita</name>
    <dbReference type="NCBI Taxonomy" id="4874"/>
    <lineage>
        <taxon>Eukaryota</taxon>
        <taxon>Fungi</taxon>
        <taxon>Fungi incertae sedis</taxon>
        <taxon>Mucoromycota</taxon>
        <taxon>Glomeromycotina</taxon>
        <taxon>Glomeromycetes</taxon>
        <taxon>Diversisporales</taxon>
        <taxon>Gigasporaceae</taxon>
        <taxon>Gigaspora</taxon>
    </lineage>
</organism>
<gene>
    <name evidence="1" type="ORF">GMARGA_LOCUS15868</name>
</gene>
<reference evidence="1 2" key="1">
    <citation type="submission" date="2021-06" db="EMBL/GenBank/DDBJ databases">
        <authorList>
            <person name="Kallberg Y."/>
            <person name="Tangrot J."/>
            <person name="Rosling A."/>
        </authorList>
    </citation>
    <scope>NUCLEOTIDE SEQUENCE [LARGE SCALE GENOMIC DNA]</scope>
    <source>
        <strain evidence="1 2">120-4 pot B 10/14</strain>
    </source>
</reference>